<dbReference type="InterPro" id="IPR009097">
    <property type="entry name" value="Cyclic_Pdiesterase"/>
</dbReference>
<protein>
    <recommendedName>
        <fullName evidence="3">2',5' RNA ligase family</fullName>
    </recommendedName>
</protein>
<dbReference type="SUPFAM" id="SSF55144">
    <property type="entry name" value="LigT-like"/>
    <property type="match status" value="1"/>
</dbReference>
<accession>A0A0K8MBD7</accession>
<keyword evidence="2" id="KW-1185">Reference proteome</keyword>
<gene>
    <name evidence="1" type="ORF">Cva_00485</name>
</gene>
<proteinExistence type="predicted"/>
<name>A0A0K8MBD7_9PROT</name>
<evidence type="ECO:0000313" key="2">
    <source>
        <dbReference type="Proteomes" id="UP000036771"/>
    </source>
</evidence>
<dbReference type="STRING" id="1629334.Cva_00485"/>
<sequence>MPHITICQVYYSSEKVINQIEKDLRLLQNVPQPHFTGVSFIKDKKFETIWWAELSVARDPELITLQQKVVKIVTHYNLSCINDIGELYRPHLTLARINRLQHLDSLNIHNVLNPSPFMLTIGQGDHLGQFIKVERLVKE</sequence>
<evidence type="ECO:0000313" key="1">
    <source>
        <dbReference type="EMBL" id="GAO97845.1"/>
    </source>
</evidence>
<dbReference type="Proteomes" id="UP000036771">
    <property type="component" value="Unassembled WGS sequence"/>
</dbReference>
<dbReference type="OrthoDB" id="9793819at2"/>
<reference evidence="1 2" key="1">
    <citation type="submission" date="2015-03" db="EMBL/GenBank/DDBJ databases">
        <title>Caedibacter varicaedens, whole genome shotgun sequence.</title>
        <authorList>
            <person name="Suzuki H."/>
            <person name="Dapper A.L."/>
            <person name="Gibson A.K."/>
            <person name="Jackson C."/>
            <person name="Lee H."/>
            <person name="Pejaver V.R."/>
            <person name="Doak T."/>
            <person name="Lynch M."/>
        </authorList>
    </citation>
    <scope>NUCLEOTIDE SEQUENCE [LARGE SCALE GENOMIC DNA]</scope>
</reference>
<dbReference type="AlphaFoldDB" id="A0A0K8MBD7"/>
<comment type="caution">
    <text evidence="1">The sequence shown here is derived from an EMBL/GenBank/DDBJ whole genome shotgun (WGS) entry which is preliminary data.</text>
</comment>
<dbReference type="EMBL" id="BBVC01000019">
    <property type="protein sequence ID" value="GAO97845.1"/>
    <property type="molecule type" value="Genomic_DNA"/>
</dbReference>
<organism evidence="1 2">
    <name type="scientific">Caedimonas varicaedens</name>
    <dbReference type="NCBI Taxonomy" id="1629334"/>
    <lineage>
        <taxon>Bacteria</taxon>
        <taxon>Pseudomonadati</taxon>
        <taxon>Pseudomonadota</taxon>
        <taxon>Alphaproteobacteria</taxon>
        <taxon>Holosporales</taxon>
        <taxon>Caedimonadaceae</taxon>
        <taxon>Caedimonas</taxon>
    </lineage>
</organism>
<dbReference type="Gene3D" id="3.90.1140.10">
    <property type="entry name" value="Cyclic phosphodiesterase"/>
    <property type="match status" value="1"/>
</dbReference>
<evidence type="ECO:0008006" key="3">
    <source>
        <dbReference type="Google" id="ProtNLM"/>
    </source>
</evidence>